<dbReference type="PANTHER" id="PTHR38790">
    <property type="entry name" value="2EXR DOMAIN-CONTAINING PROTEIN-RELATED"/>
    <property type="match status" value="1"/>
</dbReference>
<dbReference type="Pfam" id="PF24864">
    <property type="entry name" value="DUF7730"/>
    <property type="match status" value="1"/>
</dbReference>
<dbReference type="OrthoDB" id="515692at2759"/>
<organism evidence="3 4">
    <name type="scientific">Aspergillus cristatus</name>
    <name type="common">Chinese Fuzhuan brick tea-fermentation fungus</name>
    <name type="synonym">Eurotium cristatum</name>
    <dbReference type="NCBI Taxonomy" id="573508"/>
    <lineage>
        <taxon>Eukaryota</taxon>
        <taxon>Fungi</taxon>
        <taxon>Dikarya</taxon>
        <taxon>Ascomycota</taxon>
        <taxon>Pezizomycotina</taxon>
        <taxon>Eurotiomycetes</taxon>
        <taxon>Eurotiomycetidae</taxon>
        <taxon>Eurotiales</taxon>
        <taxon>Aspergillaceae</taxon>
        <taxon>Aspergillus</taxon>
        <taxon>Aspergillus subgen. Aspergillus</taxon>
    </lineage>
</organism>
<sequence length="355" mass="41286">MPQFFHRFRRRQKDQDATSTDLPLILSKTGIDYDTCNSNASLRDYRDYTAMPLPPPRRPLTPPPESADPEESPGAVNTQTQSALFVRLPRNIRERIYIELFGERAVHVEYDYGFAPGYRGREKKPPDQWRWWHRVCEEEEAKPGDMCRSDDLDDLKRKGKRELLKYKLKGVEWLRTCRIGYQEALPILYGTNTFLVASAVKLCRFPKVIVPSHLTAITSLDILHIAKATTPSTMSDDDWSMYNTIFRTLRLSYTGLQCLRLVIYILNKPCTPRAGSVPEEFEEAWFRPWQDLASSRTWEKLEIGIQASWFKDFSESAERWAKRIGQAEPGYTLVQVEDYTTWDGKLSEVWNAPYL</sequence>
<dbReference type="VEuPathDB" id="FungiDB:SI65_07487"/>
<protein>
    <recommendedName>
        <fullName evidence="2">DUF7730 domain-containing protein</fullName>
    </recommendedName>
</protein>
<evidence type="ECO:0000259" key="2">
    <source>
        <dbReference type="Pfam" id="PF24864"/>
    </source>
</evidence>
<keyword evidence="4" id="KW-1185">Reference proteome</keyword>
<dbReference type="EMBL" id="JXNT01000009">
    <property type="protein sequence ID" value="ODM17088.1"/>
    <property type="molecule type" value="Genomic_DNA"/>
</dbReference>
<proteinExistence type="predicted"/>
<evidence type="ECO:0000256" key="1">
    <source>
        <dbReference type="SAM" id="MobiDB-lite"/>
    </source>
</evidence>
<dbReference type="STRING" id="573508.A0A1E3B881"/>
<evidence type="ECO:0000313" key="4">
    <source>
        <dbReference type="Proteomes" id="UP000094569"/>
    </source>
</evidence>
<evidence type="ECO:0000313" key="3">
    <source>
        <dbReference type="EMBL" id="ODM17088.1"/>
    </source>
</evidence>
<dbReference type="PANTHER" id="PTHR38790:SF4">
    <property type="entry name" value="2EXR DOMAIN-CONTAINING PROTEIN"/>
    <property type="match status" value="1"/>
</dbReference>
<dbReference type="Proteomes" id="UP000094569">
    <property type="component" value="Unassembled WGS sequence"/>
</dbReference>
<dbReference type="AlphaFoldDB" id="A0A1E3B881"/>
<gene>
    <name evidence="3" type="ORF">SI65_07487</name>
</gene>
<accession>A0A1E3B881</accession>
<feature type="domain" description="DUF7730" evidence="2">
    <location>
        <begin position="78"/>
        <end position="264"/>
    </location>
</feature>
<comment type="caution">
    <text evidence="3">The sequence shown here is derived from an EMBL/GenBank/DDBJ whole genome shotgun (WGS) entry which is preliminary data.</text>
</comment>
<feature type="region of interest" description="Disordered" evidence="1">
    <location>
        <begin position="46"/>
        <end position="80"/>
    </location>
</feature>
<name>A0A1E3B881_ASPCR</name>
<dbReference type="InterPro" id="IPR056632">
    <property type="entry name" value="DUF7730"/>
</dbReference>
<reference evidence="3 4" key="1">
    <citation type="journal article" date="2016" name="BMC Genomics">
        <title>Comparative genomic and transcriptomic analyses of the Fuzhuan brick tea-fermentation fungus Aspergillus cristatus.</title>
        <authorList>
            <person name="Ge Y."/>
            <person name="Wang Y."/>
            <person name="Liu Y."/>
            <person name="Tan Y."/>
            <person name="Ren X."/>
            <person name="Zhang X."/>
            <person name="Hyde K.D."/>
            <person name="Liu Y."/>
            <person name="Liu Z."/>
        </authorList>
    </citation>
    <scope>NUCLEOTIDE SEQUENCE [LARGE SCALE GENOMIC DNA]</scope>
    <source>
        <strain evidence="3 4">GZAAS20.1005</strain>
    </source>
</reference>
<feature type="compositionally biased region" description="Pro residues" evidence="1">
    <location>
        <begin position="52"/>
        <end position="66"/>
    </location>
</feature>